<organism evidence="3 4">
    <name type="scientific">Amylocarpus encephaloides</name>
    <dbReference type="NCBI Taxonomy" id="45428"/>
    <lineage>
        <taxon>Eukaryota</taxon>
        <taxon>Fungi</taxon>
        <taxon>Dikarya</taxon>
        <taxon>Ascomycota</taxon>
        <taxon>Pezizomycotina</taxon>
        <taxon>Leotiomycetes</taxon>
        <taxon>Helotiales</taxon>
        <taxon>Helotiales incertae sedis</taxon>
        <taxon>Amylocarpus</taxon>
    </lineage>
</organism>
<feature type="region of interest" description="Disordered" evidence="1">
    <location>
        <begin position="178"/>
        <end position="221"/>
    </location>
</feature>
<accession>A0A9P7YM42</accession>
<evidence type="ECO:0008006" key="5">
    <source>
        <dbReference type="Google" id="ProtNLM"/>
    </source>
</evidence>
<feature type="chain" id="PRO_5040283508" description="Small secreted protein" evidence="2">
    <location>
        <begin position="18"/>
        <end position="221"/>
    </location>
</feature>
<gene>
    <name evidence="3" type="ORF">BJ875DRAFT_494737</name>
</gene>
<dbReference type="AlphaFoldDB" id="A0A9P7YM42"/>
<proteinExistence type="predicted"/>
<feature type="compositionally biased region" description="Low complexity" evidence="1">
    <location>
        <begin position="178"/>
        <end position="194"/>
    </location>
</feature>
<comment type="caution">
    <text evidence="3">The sequence shown here is derived from an EMBL/GenBank/DDBJ whole genome shotgun (WGS) entry which is preliminary data.</text>
</comment>
<dbReference type="Proteomes" id="UP000824998">
    <property type="component" value="Unassembled WGS sequence"/>
</dbReference>
<dbReference type="EMBL" id="MU251423">
    <property type="protein sequence ID" value="KAG9235727.1"/>
    <property type="molecule type" value="Genomic_DNA"/>
</dbReference>
<evidence type="ECO:0000256" key="1">
    <source>
        <dbReference type="SAM" id="MobiDB-lite"/>
    </source>
</evidence>
<evidence type="ECO:0000256" key="2">
    <source>
        <dbReference type="SAM" id="SignalP"/>
    </source>
</evidence>
<keyword evidence="4" id="KW-1185">Reference proteome</keyword>
<evidence type="ECO:0000313" key="3">
    <source>
        <dbReference type="EMBL" id="KAG9235727.1"/>
    </source>
</evidence>
<name>A0A9P7YM42_9HELO</name>
<dbReference type="OrthoDB" id="2151417at2759"/>
<reference evidence="3" key="1">
    <citation type="journal article" date="2021" name="IMA Fungus">
        <title>Genomic characterization of three marine fungi, including Emericellopsis atlantica sp. nov. with signatures of a generalist lifestyle and marine biomass degradation.</title>
        <authorList>
            <person name="Hagestad O.C."/>
            <person name="Hou L."/>
            <person name="Andersen J.H."/>
            <person name="Hansen E.H."/>
            <person name="Altermark B."/>
            <person name="Li C."/>
            <person name="Kuhnert E."/>
            <person name="Cox R.J."/>
            <person name="Crous P.W."/>
            <person name="Spatafora J.W."/>
            <person name="Lail K."/>
            <person name="Amirebrahimi M."/>
            <person name="Lipzen A."/>
            <person name="Pangilinan J."/>
            <person name="Andreopoulos W."/>
            <person name="Hayes R.D."/>
            <person name="Ng V."/>
            <person name="Grigoriev I.V."/>
            <person name="Jackson S.A."/>
            <person name="Sutton T.D.S."/>
            <person name="Dobson A.D.W."/>
            <person name="Rama T."/>
        </authorList>
    </citation>
    <scope>NUCLEOTIDE SEQUENCE</scope>
    <source>
        <strain evidence="3">TRa018bII</strain>
    </source>
</reference>
<protein>
    <recommendedName>
        <fullName evidence="5">Small secreted protein</fullName>
    </recommendedName>
</protein>
<sequence length="221" mass="22081">MHFSAAFTLALATLSIAAPTNRRSLEPRAAVLGTATYDDLSISGGVAGDAESEALAKLPIDVNDLANVDPADIAFLGDVNDIANDAETDAFNVAIEAATDDAEKTALENGKIKNKVLKLTATKLELMAKAAQGEDTADKLAAEQKKLDSNIALDAAAAGQESTALNFDAIAGSGAAAASTGDAAANGDAAATDEATADEEAATPAKGNKASNACAATADDE</sequence>
<evidence type="ECO:0000313" key="4">
    <source>
        <dbReference type="Proteomes" id="UP000824998"/>
    </source>
</evidence>
<dbReference type="PANTHER" id="PTHR38849:SF1">
    <property type="entry name" value="SMALL SECRETED PROTEIN"/>
    <property type="match status" value="1"/>
</dbReference>
<keyword evidence="2" id="KW-0732">Signal</keyword>
<dbReference type="PANTHER" id="PTHR38849">
    <property type="entry name" value="SMALL SECRETED PROTEIN"/>
    <property type="match status" value="1"/>
</dbReference>
<feature type="signal peptide" evidence="2">
    <location>
        <begin position="1"/>
        <end position="17"/>
    </location>
</feature>